<organism evidence="4">
    <name type="scientific">Ignisphaera aggregans</name>
    <dbReference type="NCBI Taxonomy" id="334771"/>
    <lineage>
        <taxon>Archaea</taxon>
        <taxon>Thermoproteota</taxon>
        <taxon>Thermoprotei</taxon>
        <taxon>Desulfurococcales</taxon>
        <taxon>Desulfurococcaceae</taxon>
        <taxon>Ignisphaera</taxon>
    </lineage>
</organism>
<dbReference type="SUPFAM" id="SSF51366">
    <property type="entry name" value="Ribulose-phoshate binding barrel"/>
    <property type="match status" value="1"/>
</dbReference>
<dbReference type="GO" id="GO:0000105">
    <property type="term" value="P:L-histidine biosynthetic process"/>
    <property type="evidence" value="ECO:0007669"/>
    <property type="project" value="UniProtKB-KW"/>
</dbReference>
<evidence type="ECO:0000256" key="1">
    <source>
        <dbReference type="ARBA" id="ARBA00009667"/>
    </source>
</evidence>
<keyword evidence="2" id="KW-0368">Histidine biosynthesis</keyword>
<dbReference type="EMBL" id="DTBD01000023">
    <property type="protein sequence ID" value="HGQ64228.1"/>
    <property type="molecule type" value="Genomic_DNA"/>
</dbReference>
<comment type="caution">
    <text evidence="4">The sequence shown here is derived from an EMBL/GenBank/DDBJ whole genome shotgun (WGS) entry which is preliminary data.</text>
</comment>
<protein>
    <recommendedName>
        <fullName evidence="5">HisA/HisF family protein</fullName>
    </recommendedName>
</protein>
<dbReference type="PANTHER" id="PTHR43090">
    <property type="entry name" value="1-(5-PHOSPHORIBOSYL)-5-[(5-PHOSPHORIBOSYLAMINO)METHYLIDENEAMINO] IMIDAZOLE-4-CARBOXAMIDE ISOMERASE"/>
    <property type="match status" value="1"/>
</dbReference>
<accession>A0A7C4NMI7</accession>
<dbReference type="GO" id="GO:0003949">
    <property type="term" value="F:1-(5-phosphoribosyl)-5-[(5-phosphoribosylamino)methylideneamino]imidazole-4-carboxamide isomerase activity"/>
    <property type="evidence" value="ECO:0007669"/>
    <property type="project" value="InterPro"/>
</dbReference>
<evidence type="ECO:0008006" key="5">
    <source>
        <dbReference type="Google" id="ProtNLM"/>
    </source>
</evidence>
<proteinExistence type="inferred from homology"/>
<evidence type="ECO:0000256" key="2">
    <source>
        <dbReference type="RuleBase" id="RU003657"/>
    </source>
</evidence>
<keyword evidence="2" id="KW-0028">Amino-acid biosynthesis</keyword>
<evidence type="ECO:0000313" key="4">
    <source>
        <dbReference type="EMBL" id="HGQ64228.1"/>
    </source>
</evidence>
<dbReference type="Gene3D" id="3.20.20.70">
    <property type="entry name" value="Aldolase class I"/>
    <property type="match status" value="1"/>
</dbReference>
<evidence type="ECO:0000313" key="3">
    <source>
        <dbReference type="EMBL" id="HGQ35822.1"/>
    </source>
</evidence>
<dbReference type="InterPro" id="IPR006062">
    <property type="entry name" value="His_biosynth"/>
</dbReference>
<dbReference type="GO" id="GO:0005737">
    <property type="term" value="C:cytoplasm"/>
    <property type="evidence" value="ECO:0007669"/>
    <property type="project" value="TreeGrafter"/>
</dbReference>
<dbReference type="Pfam" id="PF00977">
    <property type="entry name" value="His_biosynth"/>
    <property type="match status" value="1"/>
</dbReference>
<comment type="similarity">
    <text evidence="1 2">Belongs to the HisA/HisF family.</text>
</comment>
<dbReference type="InterPro" id="IPR013785">
    <property type="entry name" value="Aldolase_TIM"/>
</dbReference>
<name>A0A7C4NMI7_9CREN</name>
<dbReference type="InterPro" id="IPR044524">
    <property type="entry name" value="Isoase_HisA-like"/>
</dbReference>
<reference evidence="4" key="1">
    <citation type="journal article" date="2020" name="mSystems">
        <title>Genome- and Community-Level Interaction Insights into Carbon Utilization and Element Cycling Functions of Hydrothermarchaeota in Hydrothermal Sediment.</title>
        <authorList>
            <person name="Zhou Z."/>
            <person name="Liu Y."/>
            <person name="Xu W."/>
            <person name="Pan J."/>
            <person name="Luo Z.H."/>
            <person name="Li M."/>
        </authorList>
    </citation>
    <scope>NUCLEOTIDE SEQUENCE [LARGE SCALE GENOMIC DNA]</scope>
    <source>
        <strain evidence="4">SpSt-637</strain>
        <strain evidence="3">SpSt-667</strain>
    </source>
</reference>
<dbReference type="EMBL" id="DTCK01000022">
    <property type="protein sequence ID" value="HGQ35822.1"/>
    <property type="molecule type" value="Genomic_DNA"/>
</dbReference>
<sequence>MELNIVPVVDIMNSVVVHAIAGRRNEYKPLSGSVIAKSSDPAEVLKGFKKLGCIYTYIADLDAIMDRGSNEFTIDLALSYGFTVLADIGRKGLERSDSANLFYVIGTEYLEYPGEVDLLFNRIVSLDIKRGKVMFRNTSVDISQVAEIICSRSPRLVVVLNLDRVGTRLGVDIDSLRIVKSICSDVAVGGGIKGVEDLMLLKELGIRYALVATAIHKGVVDKCVY</sequence>
<gene>
    <name evidence="4" type="ORF">ENU08_03190</name>
    <name evidence="3" type="ORF">ENU41_03985</name>
</gene>
<dbReference type="PANTHER" id="PTHR43090:SF2">
    <property type="entry name" value="1-(5-PHOSPHORIBOSYL)-5-[(5-PHOSPHORIBOSYLAMINO)METHYLIDENEAMINO] IMIDAZOLE-4-CARBOXAMIDE ISOMERASE"/>
    <property type="match status" value="1"/>
</dbReference>
<dbReference type="AlphaFoldDB" id="A0A7C4NMI7"/>
<dbReference type="GO" id="GO:0000162">
    <property type="term" value="P:L-tryptophan biosynthetic process"/>
    <property type="evidence" value="ECO:0007669"/>
    <property type="project" value="TreeGrafter"/>
</dbReference>
<dbReference type="InterPro" id="IPR011060">
    <property type="entry name" value="RibuloseP-bd_barrel"/>
</dbReference>